<evidence type="ECO:0000256" key="2">
    <source>
        <dbReference type="ARBA" id="ARBA00004567"/>
    </source>
</evidence>
<evidence type="ECO:0008006" key="16">
    <source>
        <dbReference type="Google" id="ProtNLM"/>
    </source>
</evidence>
<dbReference type="InterPro" id="IPR019049">
    <property type="entry name" value="Nucleoporin_prot_Ndc1/Nup"/>
</dbReference>
<dbReference type="GO" id="GO:0030674">
    <property type="term" value="F:protein-macromolecule adaptor activity"/>
    <property type="evidence" value="ECO:0000318"/>
    <property type="project" value="GO_Central"/>
</dbReference>
<evidence type="ECO:0000256" key="9">
    <source>
        <dbReference type="ARBA" id="ARBA00023010"/>
    </source>
</evidence>
<feature type="transmembrane region" description="Helical" evidence="13">
    <location>
        <begin position="197"/>
        <end position="216"/>
    </location>
</feature>
<protein>
    <recommendedName>
        <fullName evidence="16">Nucleoporin protein Ndc1-Nup</fullName>
    </recommendedName>
</protein>
<evidence type="ECO:0000256" key="1">
    <source>
        <dbReference type="ARBA" id="ARBA00004232"/>
    </source>
</evidence>
<feature type="transmembrane region" description="Helical" evidence="13">
    <location>
        <begin position="232"/>
        <end position="249"/>
    </location>
</feature>
<reference evidence="14" key="1">
    <citation type="journal article" date="2021" name="Nat. Commun.">
        <title>Genomic analyses provide insights into spinach domestication and the genetic basis of agronomic traits.</title>
        <authorList>
            <person name="Cai X."/>
            <person name="Sun X."/>
            <person name="Xu C."/>
            <person name="Sun H."/>
            <person name="Wang X."/>
            <person name="Ge C."/>
            <person name="Zhang Z."/>
            <person name="Wang Q."/>
            <person name="Fei Z."/>
            <person name="Jiao C."/>
            <person name="Wang Q."/>
        </authorList>
    </citation>
    <scope>NUCLEOTIDE SEQUENCE [LARGE SCALE GENOMIC DNA]</scope>
    <source>
        <strain evidence="14">cv. Varoflay</strain>
    </source>
</reference>
<reference evidence="15" key="2">
    <citation type="submission" date="2025-08" db="UniProtKB">
        <authorList>
            <consortium name="RefSeq"/>
        </authorList>
    </citation>
    <scope>IDENTIFICATION</scope>
    <source>
        <tissue evidence="15">Leaf</tissue>
    </source>
</reference>
<dbReference type="GO" id="GO:0070762">
    <property type="term" value="C:nuclear pore transmembrane ring"/>
    <property type="evidence" value="ECO:0000318"/>
    <property type="project" value="GO_Central"/>
</dbReference>
<evidence type="ECO:0000256" key="3">
    <source>
        <dbReference type="ARBA" id="ARBA00005760"/>
    </source>
</evidence>
<dbReference type="KEGG" id="soe:110794147"/>
<evidence type="ECO:0000256" key="4">
    <source>
        <dbReference type="ARBA" id="ARBA00022448"/>
    </source>
</evidence>
<dbReference type="AlphaFoldDB" id="A0A9R0ISN8"/>
<keyword evidence="5 13" id="KW-0812">Transmembrane</keyword>
<keyword evidence="8 13" id="KW-1133">Transmembrane helix</keyword>
<dbReference type="Proteomes" id="UP000813463">
    <property type="component" value="Chromosome 2"/>
</dbReference>
<feature type="transmembrane region" description="Helical" evidence="13">
    <location>
        <begin position="49"/>
        <end position="68"/>
    </location>
</feature>
<name>A0A9R0ISN8_SPIOL</name>
<keyword evidence="12" id="KW-0539">Nucleus</keyword>
<evidence type="ECO:0000256" key="5">
    <source>
        <dbReference type="ARBA" id="ARBA00022692"/>
    </source>
</evidence>
<evidence type="ECO:0000313" key="15">
    <source>
        <dbReference type="RefSeq" id="XP_021854782.1"/>
    </source>
</evidence>
<evidence type="ECO:0000256" key="8">
    <source>
        <dbReference type="ARBA" id="ARBA00022989"/>
    </source>
</evidence>
<keyword evidence="7" id="KW-0653">Protein transport</keyword>
<keyword evidence="14" id="KW-1185">Reference proteome</keyword>
<dbReference type="GO" id="GO:0015031">
    <property type="term" value="P:protein transport"/>
    <property type="evidence" value="ECO:0007669"/>
    <property type="project" value="UniProtKB-KW"/>
</dbReference>
<keyword evidence="11 13" id="KW-0472">Membrane</keyword>
<organism evidence="14 15">
    <name type="scientific">Spinacia oleracea</name>
    <name type="common">Spinach</name>
    <dbReference type="NCBI Taxonomy" id="3562"/>
    <lineage>
        <taxon>Eukaryota</taxon>
        <taxon>Viridiplantae</taxon>
        <taxon>Streptophyta</taxon>
        <taxon>Embryophyta</taxon>
        <taxon>Tracheophyta</taxon>
        <taxon>Spermatophyta</taxon>
        <taxon>Magnoliopsida</taxon>
        <taxon>eudicotyledons</taxon>
        <taxon>Gunneridae</taxon>
        <taxon>Pentapetalae</taxon>
        <taxon>Caryophyllales</taxon>
        <taxon>Chenopodiaceae</taxon>
        <taxon>Chenopodioideae</taxon>
        <taxon>Anserineae</taxon>
        <taxon>Spinacia</taxon>
    </lineage>
</organism>
<proteinExistence type="inferred from homology"/>
<evidence type="ECO:0000256" key="11">
    <source>
        <dbReference type="ARBA" id="ARBA00023136"/>
    </source>
</evidence>
<keyword evidence="9" id="KW-0811">Translocation</keyword>
<comment type="subcellular location">
    <subcellularLocation>
        <location evidence="1">Nucleus membrane</location>
        <topology evidence="1">Multi-pass membrane protein</topology>
    </subcellularLocation>
    <subcellularLocation>
        <location evidence="2">Nucleus</location>
        <location evidence="2">Nuclear pore complex</location>
    </subcellularLocation>
</comment>
<evidence type="ECO:0000256" key="6">
    <source>
        <dbReference type="ARBA" id="ARBA00022816"/>
    </source>
</evidence>
<evidence type="ECO:0000313" key="14">
    <source>
        <dbReference type="Proteomes" id="UP000813463"/>
    </source>
</evidence>
<keyword evidence="10" id="KW-0906">Nuclear pore complex</keyword>
<feature type="transmembrane region" description="Helical" evidence="13">
    <location>
        <begin position="114"/>
        <end position="135"/>
    </location>
</feature>
<evidence type="ECO:0000256" key="12">
    <source>
        <dbReference type="ARBA" id="ARBA00023242"/>
    </source>
</evidence>
<dbReference type="GO" id="GO:0006999">
    <property type="term" value="P:nuclear pore organization"/>
    <property type="evidence" value="ECO:0000318"/>
    <property type="project" value="GO_Central"/>
</dbReference>
<accession>A0A9R0ISN8</accession>
<dbReference type="OrthoDB" id="67850at2759"/>
<evidence type="ECO:0000256" key="7">
    <source>
        <dbReference type="ARBA" id="ARBA00022927"/>
    </source>
</evidence>
<dbReference type="GO" id="GO:0051028">
    <property type="term" value="P:mRNA transport"/>
    <property type="evidence" value="ECO:0007669"/>
    <property type="project" value="UniProtKB-KW"/>
</dbReference>
<dbReference type="RefSeq" id="XP_021854782.1">
    <property type="nucleotide sequence ID" value="XM_021999090.2"/>
</dbReference>
<dbReference type="PANTHER" id="PTHR13269">
    <property type="entry name" value="NUCLEOPORIN NDC1"/>
    <property type="match status" value="1"/>
</dbReference>
<dbReference type="GeneID" id="110794147"/>
<keyword evidence="4" id="KW-0813">Transport</keyword>
<keyword evidence="6" id="KW-0509">mRNA transport</keyword>
<comment type="similarity">
    <text evidence="3">Belongs to the NDC1 family.</text>
</comment>
<dbReference type="GO" id="GO:0031965">
    <property type="term" value="C:nuclear membrane"/>
    <property type="evidence" value="ECO:0007669"/>
    <property type="project" value="UniProtKB-SubCell"/>
</dbReference>
<evidence type="ECO:0000256" key="13">
    <source>
        <dbReference type="SAM" id="Phobius"/>
    </source>
</evidence>
<dbReference type="Pfam" id="PF09531">
    <property type="entry name" value="Ndc1_Nup"/>
    <property type="match status" value="1"/>
</dbReference>
<feature type="transmembrane region" description="Helical" evidence="13">
    <location>
        <begin position="15"/>
        <end position="37"/>
    </location>
</feature>
<sequence>MSQPPPPSDIVKNRFLSFLIWQSIQSAAIFILTKALLLSPFTPKPYFPSLLGCVSLLGFLISMLFFSISVQLNATPQFRRHASPPELALGIVRLVFSGSSSIDEGFVHRARSSLCILVLISVSSVSGFAAVVLIAGSSYSGSFSGLISSLGQRSVFAGLLYGFYCVFSQRLVLDFPIVQRPPFFSYKMGLLSAVRQALKLSAASFIFSALFVVLLPNQRKSSVARQYFSEHFIFYIGNFAVFLSWELILHLHKVLHTKRFVFAPSKGSAAVETNPSDSLLAALEGSHPRSLLQYLAYLDLCMVCGSNIEPWRRAAFFEETGETYKRVVAACMRPLEQFASKLAEGLTSSTENVNKLSHQLSSPNEIIHSSEILESFGNFQLYAWCAQAVASLEVHSHKEDRFGVAQLSGSHAMVLSTLLSCLVAVETSMGKKINLQSPNHILGPAGIKWATNSTARREIATAMNKKRGSPSHSKSYALADVLKVSIYSIVSEFLQEMRASAKIGALEKDWLNNTNLVYGSAELLVQKLDFFLNFQAS</sequence>
<evidence type="ECO:0000256" key="10">
    <source>
        <dbReference type="ARBA" id="ARBA00023132"/>
    </source>
</evidence>
<dbReference type="PANTHER" id="PTHR13269:SF6">
    <property type="entry name" value="NUCLEOPORIN NDC1"/>
    <property type="match status" value="1"/>
</dbReference>
<gene>
    <name evidence="15" type="primary">LOC110794147</name>
</gene>